<accession>A0A9X2H9C4</accession>
<feature type="transmembrane region" description="Helical" evidence="5">
    <location>
        <begin position="116"/>
        <end position="137"/>
    </location>
</feature>
<evidence type="ECO:0000256" key="2">
    <source>
        <dbReference type="ARBA" id="ARBA00022692"/>
    </source>
</evidence>
<protein>
    <submittedName>
        <fullName evidence="6">MAPEG family protein</fullName>
    </submittedName>
</protein>
<dbReference type="InterPro" id="IPR023352">
    <property type="entry name" value="MAPEG-like_dom_sf"/>
</dbReference>
<dbReference type="Proteomes" id="UP001155220">
    <property type="component" value="Unassembled WGS sequence"/>
</dbReference>
<organism evidence="6 7">
    <name type="scientific">Aurantimonas marianensis</name>
    <dbReference type="NCBI Taxonomy" id="2920428"/>
    <lineage>
        <taxon>Bacteria</taxon>
        <taxon>Pseudomonadati</taxon>
        <taxon>Pseudomonadota</taxon>
        <taxon>Alphaproteobacteria</taxon>
        <taxon>Hyphomicrobiales</taxon>
        <taxon>Aurantimonadaceae</taxon>
        <taxon>Aurantimonas</taxon>
    </lineage>
</organism>
<dbReference type="EMBL" id="JALHBS010000019">
    <property type="protein sequence ID" value="MCP3054182.1"/>
    <property type="molecule type" value="Genomic_DNA"/>
</dbReference>
<evidence type="ECO:0000256" key="4">
    <source>
        <dbReference type="ARBA" id="ARBA00023136"/>
    </source>
</evidence>
<dbReference type="InterPro" id="IPR001129">
    <property type="entry name" value="Membr-assoc_MAPEG"/>
</dbReference>
<evidence type="ECO:0000313" key="6">
    <source>
        <dbReference type="EMBL" id="MCP3054182.1"/>
    </source>
</evidence>
<evidence type="ECO:0000256" key="5">
    <source>
        <dbReference type="SAM" id="Phobius"/>
    </source>
</evidence>
<keyword evidence="2 5" id="KW-0812">Transmembrane</keyword>
<reference evidence="6" key="1">
    <citation type="submission" date="2022-03" db="EMBL/GenBank/DDBJ databases">
        <title>Aurantimonas Liuensis sp. Nov., isolated from the hadal seawater of the Mariana Trench.</title>
        <authorList>
            <person name="Liu R."/>
        </authorList>
    </citation>
    <scope>NUCLEOTIDE SEQUENCE</scope>
    <source>
        <strain evidence="6">LRZ36</strain>
    </source>
</reference>
<dbReference type="SUPFAM" id="SSF161084">
    <property type="entry name" value="MAPEG domain-like"/>
    <property type="match status" value="1"/>
</dbReference>
<gene>
    <name evidence="6" type="ORF">MJ956_03335</name>
</gene>
<dbReference type="PANTHER" id="PTHR35814">
    <property type="match status" value="1"/>
</dbReference>
<sequence>MINPTTDAIGALAIYAGLNTLILLWLAFQTGRVRQSEKVLMGDGGNPRMIRIMRGHANAIEFIPVTLIALLVAALLGGPAWAIHGAGLLLTVGRFLHALHFTAADAPAWQRSAGTGLSILAMLGAALWALFAGLSTIV</sequence>
<dbReference type="GO" id="GO:0016020">
    <property type="term" value="C:membrane"/>
    <property type="evidence" value="ECO:0007669"/>
    <property type="project" value="UniProtKB-SubCell"/>
</dbReference>
<dbReference type="AlphaFoldDB" id="A0A9X2H9C4"/>
<keyword evidence="3 5" id="KW-1133">Transmembrane helix</keyword>
<proteinExistence type="predicted"/>
<feature type="transmembrane region" description="Helical" evidence="5">
    <location>
        <begin position="12"/>
        <end position="28"/>
    </location>
</feature>
<dbReference type="RefSeq" id="WP_253963064.1">
    <property type="nucleotide sequence ID" value="NZ_JALHBS010000019.1"/>
</dbReference>
<dbReference type="Gene3D" id="1.20.120.550">
    <property type="entry name" value="Membrane associated eicosanoid/glutathione metabolism-like domain"/>
    <property type="match status" value="1"/>
</dbReference>
<keyword evidence="4 5" id="KW-0472">Membrane</keyword>
<dbReference type="PANTHER" id="PTHR35814:SF1">
    <property type="entry name" value="GLUTATHIONE S-TRANSFERASE-RELATED"/>
    <property type="match status" value="1"/>
</dbReference>
<evidence type="ECO:0000313" key="7">
    <source>
        <dbReference type="Proteomes" id="UP001155220"/>
    </source>
</evidence>
<feature type="transmembrane region" description="Helical" evidence="5">
    <location>
        <begin position="57"/>
        <end position="76"/>
    </location>
</feature>
<comment type="caution">
    <text evidence="6">The sequence shown here is derived from an EMBL/GenBank/DDBJ whole genome shotgun (WGS) entry which is preliminary data.</text>
</comment>
<name>A0A9X2H9C4_9HYPH</name>
<comment type="subcellular location">
    <subcellularLocation>
        <location evidence="1">Membrane</location>
    </subcellularLocation>
</comment>
<dbReference type="Pfam" id="PF01124">
    <property type="entry name" value="MAPEG"/>
    <property type="match status" value="1"/>
</dbReference>
<evidence type="ECO:0000256" key="1">
    <source>
        <dbReference type="ARBA" id="ARBA00004370"/>
    </source>
</evidence>
<keyword evidence="7" id="KW-1185">Reference proteome</keyword>
<evidence type="ECO:0000256" key="3">
    <source>
        <dbReference type="ARBA" id="ARBA00022989"/>
    </source>
</evidence>